<dbReference type="EMBL" id="JAANIU010008207">
    <property type="protein sequence ID" value="KAG1535585.1"/>
    <property type="molecule type" value="Genomic_DNA"/>
</dbReference>
<evidence type="ECO:0000313" key="1">
    <source>
        <dbReference type="EMBL" id="KAG1535585.1"/>
    </source>
</evidence>
<sequence length="91" mass="9443">MPLLPITISAATSTVQPHVEGRRSACREVERSSVVAGRRQKYTTSAAPPVAINAIRICASAPGWPTAALIASGDSPPPWAAALARPTTIAR</sequence>
<evidence type="ECO:0000313" key="2">
    <source>
        <dbReference type="Proteomes" id="UP000740926"/>
    </source>
</evidence>
<accession>A0A9P7C4N8</accession>
<comment type="caution">
    <text evidence="1">The sequence shown here is derived from an EMBL/GenBank/DDBJ whole genome shotgun (WGS) entry which is preliminary data.</text>
</comment>
<reference evidence="1 2" key="1">
    <citation type="journal article" date="2020" name="Microb. Genom.">
        <title>Genetic diversity of clinical and environmental Mucorales isolates obtained from an investigation of mucormycosis cases among solid organ transplant recipients.</title>
        <authorList>
            <person name="Nguyen M.H."/>
            <person name="Kaul D."/>
            <person name="Muto C."/>
            <person name="Cheng S.J."/>
            <person name="Richter R.A."/>
            <person name="Bruno V.M."/>
            <person name="Liu G."/>
            <person name="Beyhan S."/>
            <person name="Sundermann A.J."/>
            <person name="Mounaud S."/>
            <person name="Pasculle A.W."/>
            <person name="Nierman W.C."/>
            <person name="Driscoll E."/>
            <person name="Cumbie R."/>
            <person name="Clancy C.J."/>
            <person name="Dupont C.L."/>
        </authorList>
    </citation>
    <scope>NUCLEOTIDE SEQUENCE [LARGE SCALE GENOMIC DNA]</scope>
    <source>
        <strain evidence="1 2">GL24</strain>
    </source>
</reference>
<gene>
    <name evidence="1" type="ORF">G6F50_015269</name>
</gene>
<name>A0A9P7C4N8_9FUNG</name>
<organism evidence="1 2">
    <name type="scientific">Rhizopus delemar</name>
    <dbReference type="NCBI Taxonomy" id="936053"/>
    <lineage>
        <taxon>Eukaryota</taxon>
        <taxon>Fungi</taxon>
        <taxon>Fungi incertae sedis</taxon>
        <taxon>Mucoromycota</taxon>
        <taxon>Mucoromycotina</taxon>
        <taxon>Mucoromycetes</taxon>
        <taxon>Mucorales</taxon>
        <taxon>Mucorineae</taxon>
        <taxon>Rhizopodaceae</taxon>
        <taxon>Rhizopus</taxon>
    </lineage>
</organism>
<protein>
    <submittedName>
        <fullName evidence="1">Uncharacterized protein</fullName>
    </submittedName>
</protein>
<keyword evidence="2" id="KW-1185">Reference proteome</keyword>
<dbReference type="AlphaFoldDB" id="A0A9P7C4N8"/>
<proteinExistence type="predicted"/>
<dbReference type="Proteomes" id="UP000740926">
    <property type="component" value="Unassembled WGS sequence"/>
</dbReference>